<feature type="transmembrane region" description="Helical" evidence="1">
    <location>
        <begin position="41"/>
        <end position="59"/>
    </location>
</feature>
<keyword evidence="3" id="KW-1185">Reference proteome</keyword>
<dbReference type="Gene3D" id="1.10.3680.10">
    <property type="entry name" value="TerB-like"/>
    <property type="match status" value="1"/>
</dbReference>
<evidence type="ECO:0000313" key="3">
    <source>
        <dbReference type="Proteomes" id="UP001329151"/>
    </source>
</evidence>
<name>A0AA86M8N0_9BURK</name>
<keyword evidence="1" id="KW-0472">Membrane</keyword>
<dbReference type="Pfam" id="PF04391">
    <property type="entry name" value="DUF533"/>
    <property type="match status" value="1"/>
</dbReference>
<dbReference type="CDD" id="cd07178">
    <property type="entry name" value="terB_like_YebE"/>
    <property type="match status" value="1"/>
</dbReference>
<organism evidence="2 3">
    <name type="scientific">Limnobacter thiooxidans</name>
    <dbReference type="NCBI Taxonomy" id="131080"/>
    <lineage>
        <taxon>Bacteria</taxon>
        <taxon>Pseudomonadati</taxon>
        <taxon>Pseudomonadota</taxon>
        <taxon>Betaproteobacteria</taxon>
        <taxon>Burkholderiales</taxon>
        <taxon>Burkholderiaceae</taxon>
        <taxon>Limnobacter</taxon>
    </lineage>
</organism>
<dbReference type="KEGG" id="lto:RGQ30_17650"/>
<dbReference type="Proteomes" id="UP001329151">
    <property type="component" value="Chromosome"/>
</dbReference>
<dbReference type="InterPro" id="IPR007486">
    <property type="entry name" value="YebE"/>
</dbReference>
<accession>A0AA86M8N0</accession>
<gene>
    <name evidence="2" type="ORF">RGQ30_17650</name>
</gene>
<evidence type="ECO:0000256" key="1">
    <source>
        <dbReference type="SAM" id="Phobius"/>
    </source>
</evidence>
<protein>
    <submittedName>
        <fullName evidence="2">DUF533 domain-containing protein</fullName>
    </submittedName>
</protein>
<dbReference type="SUPFAM" id="SSF158682">
    <property type="entry name" value="TerB-like"/>
    <property type="match status" value="1"/>
</dbReference>
<dbReference type="EMBL" id="AP028947">
    <property type="protein sequence ID" value="BET26264.1"/>
    <property type="molecule type" value="Genomic_DNA"/>
</dbReference>
<dbReference type="AlphaFoldDB" id="A0AA86M8N0"/>
<keyword evidence="1" id="KW-0812">Transmembrane</keyword>
<reference evidence="2 3" key="1">
    <citation type="submission" date="2023-10" db="EMBL/GenBank/DDBJ databases">
        <title>Complete Genome Sequence of Limnobacter thiooxidans CS-K2T, Isolated from freshwater lake sediments in Bavaria, Germany.</title>
        <authorList>
            <person name="Naruki M."/>
            <person name="Watanabe A."/>
            <person name="Warashina T."/>
            <person name="Morita T."/>
            <person name="Arakawa K."/>
        </authorList>
    </citation>
    <scope>NUCLEOTIDE SEQUENCE [LARGE SCALE GENOMIC DNA]</scope>
    <source>
        <strain evidence="2 3">CS-K2</strain>
    </source>
</reference>
<dbReference type="InterPro" id="IPR029024">
    <property type="entry name" value="TerB-like"/>
</dbReference>
<dbReference type="RefSeq" id="WP_130556250.1">
    <property type="nucleotide sequence ID" value="NZ_AP028947.1"/>
</dbReference>
<sequence length="235" mass="25338">MNSKSLIDQLLKAGTEMMQGGGNSGVKTGGKTVGGMQMKDMLVGAGGGAAATAALGMLLGNKRHKKMGGKVLTYGGLAALGVLAYKAYGNWQQQQGNIAATQEPQTVDRLPEPQVEQHSQAILRALIGAAKADGHIDMKERQLIDGEIAKLTSDPQLQRWFDQEMNKPLDPVEIAAYATTPELGAEMFLASVLVVDEESFMERSYLQELAKQLRLDPALEQELRMQVEQAKKTVA</sequence>
<proteinExistence type="predicted"/>
<keyword evidence="1" id="KW-1133">Transmembrane helix</keyword>
<evidence type="ECO:0000313" key="2">
    <source>
        <dbReference type="EMBL" id="BET26264.1"/>
    </source>
</evidence>